<dbReference type="OrthoDB" id="4331879at2"/>
<dbReference type="AlphaFoldDB" id="A0A553ZP23"/>
<gene>
    <name evidence="1" type="ORF">FNZ23_06025</name>
</gene>
<dbReference type="Proteomes" id="UP000320888">
    <property type="component" value="Unassembled WGS sequence"/>
</dbReference>
<keyword evidence="2" id="KW-1185">Reference proteome</keyword>
<organism evidence="1 2">
    <name type="scientific">Streptomyces benahoarensis</name>
    <dbReference type="NCBI Taxonomy" id="2595054"/>
    <lineage>
        <taxon>Bacteria</taxon>
        <taxon>Bacillati</taxon>
        <taxon>Actinomycetota</taxon>
        <taxon>Actinomycetes</taxon>
        <taxon>Kitasatosporales</taxon>
        <taxon>Streptomycetaceae</taxon>
        <taxon>Streptomyces</taxon>
    </lineage>
</organism>
<evidence type="ECO:0000313" key="1">
    <source>
        <dbReference type="EMBL" id="TSB43173.1"/>
    </source>
</evidence>
<evidence type="ECO:0000313" key="2">
    <source>
        <dbReference type="Proteomes" id="UP000320888"/>
    </source>
</evidence>
<reference evidence="1 2" key="1">
    <citation type="submission" date="2019-07" db="EMBL/GenBank/DDBJ databases">
        <title>Draft genome for Streptomyces benahoarensis MZ03-48.</title>
        <authorList>
            <person name="Gonzalez-Pimentel J.L."/>
        </authorList>
    </citation>
    <scope>NUCLEOTIDE SEQUENCE [LARGE SCALE GENOMIC DNA]</scope>
    <source>
        <strain evidence="1 2">MZ03-48</strain>
    </source>
</reference>
<proteinExistence type="predicted"/>
<name>A0A553ZP23_9ACTN</name>
<dbReference type="RefSeq" id="WP_143941390.1">
    <property type="nucleotide sequence ID" value="NZ_VKLS01000038.1"/>
</dbReference>
<sequence length="208" mass="21516">MSRDGRLRRPGAGALTAVAALTLAGCGVRGTTVPVDAGGAPSRVSCEVRERGADEQGPDRIPARVYLVCGGALVPVARAVPRTADRPADTAQLRAARVLLDELRRPPSPREEEAGFASAVPEDLTIAGARTGDPSGTLRLSVPPDALPSFALAQLACTFGDSAPLGHPRRAILGGPDDAEPHRYACTADVRAHPDAGRDTVEETPIVP</sequence>
<accession>A0A553ZP23</accession>
<dbReference type="EMBL" id="VKLS01000038">
    <property type="protein sequence ID" value="TSB43173.1"/>
    <property type="molecule type" value="Genomic_DNA"/>
</dbReference>
<evidence type="ECO:0008006" key="3">
    <source>
        <dbReference type="Google" id="ProtNLM"/>
    </source>
</evidence>
<protein>
    <recommendedName>
        <fullName evidence="3">Lipoprotein</fullName>
    </recommendedName>
</protein>
<dbReference type="PROSITE" id="PS51257">
    <property type="entry name" value="PROKAR_LIPOPROTEIN"/>
    <property type="match status" value="1"/>
</dbReference>
<comment type="caution">
    <text evidence="1">The sequence shown here is derived from an EMBL/GenBank/DDBJ whole genome shotgun (WGS) entry which is preliminary data.</text>
</comment>